<dbReference type="Pfam" id="PF08385">
    <property type="entry name" value="DHC_N1"/>
    <property type="match status" value="1"/>
</dbReference>
<feature type="domain" description="AAA+ ATPase" evidence="23">
    <location>
        <begin position="1984"/>
        <end position="2139"/>
    </location>
</feature>
<dbReference type="GO" id="GO:0005930">
    <property type="term" value="C:axoneme"/>
    <property type="evidence" value="ECO:0007669"/>
    <property type="project" value="UniProtKB-SubCell"/>
</dbReference>
<dbReference type="GO" id="GO:0030030">
    <property type="term" value="P:cell projection organization"/>
    <property type="evidence" value="ECO:0007669"/>
    <property type="project" value="UniProtKB-KW"/>
</dbReference>
<dbReference type="FunFam" id="1.20.920.20:FF:000002">
    <property type="entry name" value="Cytoplasmic dynein 1 heavy chain"/>
    <property type="match status" value="1"/>
</dbReference>
<dbReference type="FunFam" id="3.40.50.300:FF:000706">
    <property type="entry name" value="Cytoplasmic dynein 2 heavy chain 1"/>
    <property type="match status" value="1"/>
</dbReference>
<dbReference type="EMBL" id="CAJNRG010001696">
    <property type="protein sequence ID" value="CAF2037433.1"/>
    <property type="molecule type" value="Genomic_DNA"/>
</dbReference>
<dbReference type="Proteomes" id="UP000663842">
    <property type="component" value="Unassembled WGS sequence"/>
</dbReference>
<evidence type="ECO:0000256" key="4">
    <source>
        <dbReference type="ARBA" id="ARBA00022473"/>
    </source>
</evidence>
<dbReference type="GO" id="GO:0007018">
    <property type="term" value="P:microtubule-based movement"/>
    <property type="evidence" value="ECO:0007669"/>
    <property type="project" value="InterPro"/>
</dbReference>
<dbReference type="InterPro" id="IPR027417">
    <property type="entry name" value="P-loop_NTPase"/>
</dbReference>
<dbReference type="Gene3D" id="1.20.920.30">
    <property type="match status" value="1"/>
</dbReference>
<keyword evidence="9" id="KW-0970">Cilium biogenesis/degradation</keyword>
<dbReference type="GO" id="GO:0030286">
    <property type="term" value="C:dynein complex"/>
    <property type="evidence" value="ECO:0007669"/>
    <property type="project" value="UniProtKB-KW"/>
</dbReference>
<evidence type="ECO:0000256" key="21">
    <source>
        <dbReference type="ARBA" id="ARBA00083259"/>
    </source>
</evidence>
<dbReference type="InterPro" id="IPR035699">
    <property type="entry name" value="AAA_6"/>
</dbReference>
<evidence type="ECO:0000256" key="12">
    <source>
        <dbReference type="ARBA" id="ARBA00023054"/>
    </source>
</evidence>
<keyword evidence="10" id="KW-0067">ATP-binding</keyword>
<dbReference type="Proteomes" id="UP000663887">
    <property type="component" value="Unassembled WGS sequence"/>
</dbReference>
<dbReference type="Gene3D" id="3.40.50.300">
    <property type="entry name" value="P-loop containing nucleotide triphosphate hydrolases"/>
    <property type="match status" value="4"/>
</dbReference>
<evidence type="ECO:0000256" key="9">
    <source>
        <dbReference type="ARBA" id="ARBA00022794"/>
    </source>
</evidence>
<sequence>MSEDIRKVHVLTTIANYFGFDYDSLTRSFDDRALGNFLDDANCPLLSATRGHKKSVNLSNEIKVTEGAQCLVQFKLRPDVVTPENVHTNIFLSSMVDSPLDSLYYMIKSVYTPALRDSKPSASANQQIQTSLSELEQILRAVGKKLDGSSSIASIFHPKDEIYYWKANAQNTSNKSKDIQQAKYFLELFDPIKADFDKLENLTLIELVEVVDRTKDVYDELWKQVEHEEYSEQRMKNLLTITSNAFVQSIQKQLSNIDLWSDSKDSIKNREYLRTSATICEQWSLTVEQLTGTYWRNYNPHPWKGEPFKATYLLQFKRRLIEIIRIRSSYEQSIRFSSSANKENLSTKKVFLPFTSLNPFQIDSYADVQWHSAMNQFENLMTTTDREVAKQLRDHFQMIRSNPQQMLVDFKRYSDLTQRETIRKELASERELLLGQLESDIRTLTDEFNNLTNGRIGVGGKKSTTRGVNRTVIAGLLDTSRQIETKVNNIINDGEKILGDLSGYARVSSLAKQLKQDLINWRKDKFREWCQDTIRAIDDRSQELSLETSGRLMELDPRDGKLRVLYGDRLVTLLNEVRQLSSLGYDIPSKITKCVDTGKKFYQYGVELQAVAHFYNTIDTEMIPSQQSMMLDLAKNFERLVKDPKVSQRGGGGDSSGQITWDNPEQLTRYISTLRATADKLKTENLKLRRHHLTIHQIVCSLMNTDLLREPHKWQYQVQEIRKIMDTLTNEGYVAKNMKPWRAFWDRQLYKALELQYSMGLKALNENLPDIKIDLVFGETSVQYKLPSSLQAQSSIEAIKATYYHEMKRFLSIPLTFRGCSDTSSSGRHLIFQSIMSLHSDDIVACFYTSNELFSKLERGLDQFKEWTVLGQVNIEELVEKNLQDVEDWESNFRALKIRGQNAEKLPNEVRYDCFVVNVNPLKLTIENQLRRLHDSMLSYLKRSIAHDAITIDSFVDQGLENLNDRPKTLDEISESYKKHEELNSKRKNILPLYQRLESKNKLLRSVAGSGHEQLIQLQVKLDKFESMMNSHIELINEQKDVLKKNIQSRYDIFINQCEKIKLRWEQFRPREQDMEDEKKCQASLKVVREKEKEIQDLLKQKESIIEEFKLFSMDLPTFQDLDEVNGDIMQIKNVWGVYEEYQQELNDLTKEDWITFRSKTYRFDEFLSNWQEKLKQFSTNDSTKPSKKSSTSNMNIRIQQEIDNYRLITPLFKWVRGEALSPDHWLEVFRILKMPRGTMIERLTFGDILKCRQEITNNAEILKDLNTRAQAEHTIREALRELENWGAGAQFSLTDYIDTKQQKIQIIKDWKDLFTQIGDNQSLLSSLKDSPYYKNFEGQAQVWEQRLGILDECLHTLNQNQRKFVYLEPIFGRGALPKEQSRFREVDKDFREIMSDIASNPRLVVLAQRKDLSNLLKSMLDQLARCQKALNELLEEKRSIFPRFYFIGDDDLLEILGQATNPTVIQSHLKKLFAGIHSVRFDDSNQHILGMRSLDGEVVPLMKKIRITTSVEEWLKQLSKEMVSTLEQLLINALQDSKKQIGQVPVEKYPSQISCLAESINFTVQCEEAIKNGQLEDFHNDIKKMLEKYTNVHINTDSTDGLVANLKYKALIMDTVHNMDVVQQLKVGRVRNVYDWLWQKQLRFYLENNKAIIKMVDAQFNYTYEYQGNAQKLVHTPLTDKCYLTLTQGMHMGFGGNPYGPAGTGKTESVKALGSTFGRQVLVFNCDEGIDVKSIGRIFIGICKSDAWGCFDEFNRLDEAVLSAVSMQIQVIQDALKSGATTLILLDRKIEINPNSGIFVTLNPAGKGYGGRSKLPDNLKQLFRPVAMSKPNNELIAEVLLYSDGFKNANILATKLVALFNLSKELLTTQQHYDWGLRALKTVLKGCGTLLRNAKANKVEITSNYESQLVVQASRINTLSKLTFGDSKRFDGLLQDIFPGIDLRDIEYETLRLALHDVFKEHHLLINDMQIRKALELYEQLRQRMGVVIVGPSGSGKSVLWKMLQHAMQKTGQQVRTYVMNPKSMPRIQLLGHIDIDTREWSDGVLTAASRAVVKEPLEIQSWIVCDGDVDPEWVESLNSVLDDNRLLTMPSGERIQFGPNVNFLFETHDLSCASPATISRMGMIFLSDEDTDVKAVVQSWLSKESEETRSSTEQYINDYFFEAFNWTIKQNDFVVETTLIGTVLNGLSHLHGVHDKSLFALGLIRGLGGNLNEKTKEAFAREVFRITGEHPPDPSNLLSTKYDEKMKSLMVYTNDDKSDTSTDNFNNIHDLPVIRTIDIQRYLDSLLPWLDSKHRKAFLVVGPDGCGKGTLLRYCFRQLRSTQVTILHCSAQTSPIHVIQKLNQSCIQVSSTNGRTYRPKDCENLILYVKDINLPKLDKWGTSQLIEFLQQILIYNGFYDENLEFVNLENIQIVGSMNPSNTLGRHKLSTRFTSVVRICSINYPNEEQLQMIYANYLRAILQQQLPSHKVWSSHGKIHQLALSMIHVYNELRSQFSQDEHSHYLFTPRDLTHWCLSLLRYDFSSIRNDTSAEGLIEVWTNEACRLFRDRLVGTETQNKFDQIIDKTLKTDWSSNALGSLRESYFVSWVNSGNRRALPPAGRMLTRLSNKDLGPFIERGITRYRSDYRDTNVFIFREILNTIVRCDRVLTTPGGSLLLAGRSGVGRRTAVGIVAAMNNMKLFSPKVSRSYGIKHFKNDLKTILQNAGVDGEQCVLLMEDYQFMESTFVELINSLLSSGEVPGLYTPDELEAILSPLREESSQENFRGTMVQYFAQRVKTNLHIVLIMDFTRPTFTVACQSNPGFFKECAVQWMEGWSEKSMIKIPSMLFSTDRSDESMKDGFTEKINLDEDLAKLFYYIHQSMEKKYLTPRRYLVLLETYRQVYLSKHYAIVKRQKHLKSGVSKLSDARKVVDDLKRNAEVKRKELAVKQQEADDALKQITKSMADAGTQKNEMEQLKVKVNEETAYIERQKREIDDELAETQPLVEQAKQAVGSLKADTLVEIRSFRAPPDVIKDILEGVLKLMGVSDTSWTSMKAFLGKRGVKEEIMSYDPRNVVAENRESVEQLLRKKADSFLQENAAKASQAAGPLATWVVANVKYSRVLEKISPLEEKQNKLRKNLESSTRKMDELSHELRIVDDKVDKYRATFEKTTNEAQRLKIDLEKANEIIEAAQNLVGKLEGEFHRWSAQVNDLDDQLIILPKLCVLSAGFITYLASQSEDKRLDYMNKWKQTLSVDEKFDVRKFLSTESEQLGWKSQGLPSDELSMENAMVILRSQLCPFLVDPSSRATDWLKTHLKDKKIEVVNQQDNNFTTQLELAVRFGKTLIVQEVDGVESVLYPILRKDLAAQGPRHVVQIGEKTIDYNSDFRIYLTTRNPTPELLPDMEAIVNEVNFTTTRAGLTGQLLATAIQHEKPQLEVRKTELLRKEEELKIELAKLEDQLLEDLANATGNILENKELLQSLNKTKEKSATITNSLEESRKLGEDLDKERNDYLPLAKHGSKLYFVISDLSKVNNMYQFSLAAFLRLFQRNLERTDANKGSSQDRTLSLAKSQLRIAYAYITRSLFKADRLMFAMHLAHGMFPKKIPDNEWEHFIGLAVADVKEARTLPAWVNEERSFDVSSFKTTFPQLFSNLRFDDETWSRWNSVNDCELHFPEDKHLTSFQQILVIQAFRPDRLESAMKQFACDLLGLKDISPETLNLRKLYSKETISTEPSLIIILQSKINNECIPS</sequence>
<keyword evidence="13" id="KW-0969">Cilium</keyword>
<dbReference type="FunFam" id="3.20.180.20:FF:000002">
    <property type="entry name" value="Cytoplasmic dynein heavy chain 1"/>
    <property type="match status" value="1"/>
</dbReference>
<dbReference type="Pfam" id="PF12774">
    <property type="entry name" value="AAA_6"/>
    <property type="match status" value="1"/>
</dbReference>
<evidence type="ECO:0000256" key="2">
    <source>
        <dbReference type="ARBA" id="ARBA00004430"/>
    </source>
</evidence>
<dbReference type="InterPro" id="IPR013594">
    <property type="entry name" value="Dynein_heavy_tail"/>
</dbReference>
<comment type="similarity">
    <text evidence="3">Belongs to the dynein heavy chain family.</text>
</comment>
<dbReference type="Pfam" id="PF12780">
    <property type="entry name" value="AAA_8"/>
    <property type="match status" value="1"/>
</dbReference>
<dbReference type="FunFam" id="1.10.8.710:FF:000006">
    <property type="entry name" value="cytoplasmic dynein 2 heavy chain 1"/>
    <property type="match status" value="1"/>
</dbReference>
<dbReference type="Gene3D" id="1.10.8.710">
    <property type="match status" value="1"/>
</dbReference>
<dbReference type="InterPro" id="IPR043157">
    <property type="entry name" value="Dynein_AAA1S"/>
</dbReference>
<dbReference type="InterPro" id="IPR013602">
    <property type="entry name" value="Dynein_heavy_linker"/>
</dbReference>
<dbReference type="GO" id="GO:0051959">
    <property type="term" value="F:dynein light intermediate chain binding"/>
    <property type="evidence" value="ECO:0007669"/>
    <property type="project" value="InterPro"/>
</dbReference>
<accession>A0A816NN17</accession>
<organism evidence="24 26">
    <name type="scientific">Rotaria magnacalcarata</name>
    <dbReference type="NCBI Taxonomy" id="392030"/>
    <lineage>
        <taxon>Eukaryota</taxon>
        <taxon>Metazoa</taxon>
        <taxon>Spiralia</taxon>
        <taxon>Gnathifera</taxon>
        <taxon>Rotifera</taxon>
        <taxon>Eurotatoria</taxon>
        <taxon>Bdelloidea</taxon>
        <taxon>Philodinida</taxon>
        <taxon>Philodinidae</taxon>
        <taxon>Rotaria</taxon>
    </lineage>
</organism>
<dbReference type="InterPro" id="IPR024317">
    <property type="entry name" value="Dynein_heavy_chain_D4_dom"/>
</dbReference>
<dbReference type="InterPro" id="IPR003593">
    <property type="entry name" value="AAA+_ATPase"/>
</dbReference>
<dbReference type="Pfam" id="PF12781">
    <property type="entry name" value="AAA_9"/>
    <property type="match status" value="1"/>
</dbReference>
<dbReference type="FunFam" id="1.10.8.1220:FF:000003">
    <property type="entry name" value="Dynein cytoplasmic 2 heavy chain 1"/>
    <property type="match status" value="1"/>
</dbReference>
<evidence type="ECO:0000256" key="8">
    <source>
        <dbReference type="ARBA" id="ARBA00022741"/>
    </source>
</evidence>
<evidence type="ECO:0000256" key="19">
    <source>
        <dbReference type="ARBA" id="ARBA00064100"/>
    </source>
</evidence>
<dbReference type="Pfam" id="PF21264">
    <property type="entry name" value="DYNC2H1_AAA_dom"/>
    <property type="match status" value="1"/>
</dbReference>
<evidence type="ECO:0000256" key="11">
    <source>
        <dbReference type="ARBA" id="ARBA00023017"/>
    </source>
</evidence>
<dbReference type="InterPro" id="IPR026983">
    <property type="entry name" value="DHC"/>
</dbReference>
<keyword evidence="11" id="KW-0243">Dynein</keyword>
<evidence type="ECO:0000256" key="17">
    <source>
        <dbReference type="ARBA" id="ARBA00023273"/>
    </source>
</evidence>
<keyword evidence="14" id="KW-0472">Membrane</keyword>
<dbReference type="InterPro" id="IPR024743">
    <property type="entry name" value="Dynein_HC_stalk"/>
</dbReference>
<dbReference type="Gene3D" id="1.20.58.1120">
    <property type="match status" value="1"/>
</dbReference>
<dbReference type="Gene3D" id="1.10.8.1220">
    <property type="match status" value="1"/>
</dbReference>
<dbReference type="InterPro" id="IPR054354">
    <property type="entry name" value="DYNC2H1-like_lid"/>
</dbReference>
<evidence type="ECO:0000256" key="15">
    <source>
        <dbReference type="ARBA" id="ARBA00023175"/>
    </source>
</evidence>
<dbReference type="GO" id="GO:0005524">
    <property type="term" value="F:ATP binding"/>
    <property type="evidence" value="ECO:0007669"/>
    <property type="project" value="UniProtKB-KW"/>
</dbReference>
<dbReference type="PANTHER" id="PTHR45703">
    <property type="entry name" value="DYNEIN HEAVY CHAIN"/>
    <property type="match status" value="1"/>
</dbReference>
<evidence type="ECO:0000256" key="22">
    <source>
        <dbReference type="SAM" id="Coils"/>
    </source>
</evidence>
<feature type="coiled-coil region" evidence="22">
    <location>
        <begin position="1081"/>
        <end position="1108"/>
    </location>
</feature>
<dbReference type="Gene3D" id="1.20.920.20">
    <property type="match status" value="1"/>
</dbReference>
<dbReference type="FunFam" id="3.40.50.300:FF:000071">
    <property type="entry name" value="Cytoplasmic dynein heavy chain 1"/>
    <property type="match status" value="1"/>
</dbReference>
<evidence type="ECO:0000256" key="13">
    <source>
        <dbReference type="ARBA" id="ARBA00023069"/>
    </source>
</evidence>
<dbReference type="PANTHER" id="PTHR45703:SF22">
    <property type="entry name" value="DYNEIN CYTOPLASMIC 2 HEAVY CHAIN 1"/>
    <property type="match status" value="1"/>
</dbReference>
<keyword evidence="6" id="KW-0963">Cytoplasm</keyword>
<dbReference type="GO" id="GO:0005886">
    <property type="term" value="C:plasma membrane"/>
    <property type="evidence" value="ECO:0007669"/>
    <property type="project" value="UniProtKB-SubCell"/>
</dbReference>
<evidence type="ECO:0000256" key="20">
    <source>
        <dbReference type="ARBA" id="ARBA00078768"/>
    </source>
</evidence>
<dbReference type="GO" id="GO:0045505">
    <property type="term" value="F:dynein intermediate chain binding"/>
    <property type="evidence" value="ECO:0007669"/>
    <property type="project" value="InterPro"/>
</dbReference>
<evidence type="ECO:0000313" key="25">
    <source>
        <dbReference type="EMBL" id="CAF3818546.1"/>
    </source>
</evidence>
<gene>
    <name evidence="25" type="ORF">UXM345_LOCUS5832</name>
    <name evidence="24" type="ORF">XDN619_LOCUS6103</name>
</gene>
<evidence type="ECO:0000256" key="6">
    <source>
        <dbReference type="ARBA" id="ARBA00022490"/>
    </source>
</evidence>
<keyword evidence="4" id="KW-0217">Developmental protein</keyword>
<dbReference type="InterPro" id="IPR042222">
    <property type="entry name" value="Dynein_2_N"/>
</dbReference>
<dbReference type="Pfam" id="PF22597">
    <property type="entry name" value="DYN_lid"/>
    <property type="match status" value="1"/>
</dbReference>
<evidence type="ECO:0000256" key="16">
    <source>
        <dbReference type="ARBA" id="ARBA00023212"/>
    </source>
</evidence>
<evidence type="ECO:0000313" key="24">
    <source>
        <dbReference type="EMBL" id="CAF2037433.1"/>
    </source>
</evidence>
<evidence type="ECO:0000256" key="3">
    <source>
        <dbReference type="ARBA" id="ARBA00008887"/>
    </source>
</evidence>
<feature type="coiled-coil region" evidence="22">
    <location>
        <begin position="1410"/>
        <end position="1437"/>
    </location>
</feature>
<dbReference type="InterPro" id="IPR042228">
    <property type="entry name" value="Dynein_linker_3"/>
</dbReference>
<reference evidence="24" key="1">
    <citation type="submission" date="2021-02" db="EMBL/GenBank/DDBJ databases">
        <authorList>
            <person name="Nowell W R."/>
        </authorList>
    </citation>
    <scope>NUCLEOTIDE SEQUENCE</scope>
</reference>
<dbReference type="Gene3D" id="6.10.140.1060">
    <property type="match status" value="1"/>
</dbReference>
<keyword evidence="17" id="KW-0966">Cell projection</keyword>
<feature type="coiled-coil region" evidence="22">
    <location>
        <begin position="3420"/>
        <end position="3449"/>
    </location>
</feature>
<evidence type="ECO:0000259" key="23">
    <source>
        <dbReference type="SMART" id="SM00382"/>
    </source>
</evidence>
<proteinExistence type="inferred from homology"/>
<feature type="coiled-coil region" evidence="22">
    <location>
        <begin position="3115"/>
        <end position="3184"/>
    </location>
</feature>
<feature type="domain" description="AAA+ ATPase" evidence="23">
    <location>
        <begin position="1696"/>
        <end position="1798"/>
    </location>
</feature>
<evidence type="ECO:0000256" key="5">
    <source>
        <dbReference type="ARBA" id="ARBA00022475"/>
    </source>
</evidence>
<keyword evidence="16" id="KW-0206">Cytoskeleton</keyword>
<name>A0A816NN17_9BILA</name>
<protein>
    <recommendedName>
        <fullName evidence="18">Cytoplasmic dynein 2 heavy chain 1</fullName>
    </recommendedName>
    <alternativeName>
        <fullName evidence="20">Cytoplasmic dynein 2 heavy chain</fullName>
    </alternativeName>
    <alternativeName>
        <fullName evidence="21">Dynein cytoplasmic heavy chain 2</fullName>
    </alternativeName>
</protein>
<keyword evidence="12 22" id="KW-0175">Coiled coil</keyword>
<evidence type="ECO:0000256" key="10">
    <source>
        <dbReference type="ARBA" id="ARBA00022840"/>
    </source>
</evidence>
<dbReference type="SUPFAM" id="SSF52540">
    <property type="entry name" value="P-loop containing nucleoside triphosphate hydrolases"/>
    <property type="match status" value="4"/>
</dbReference>
<dbReference type="Pfam" id="PF12775">
    <property type="entry name" value="AAA_7"/>
    <property type="match status" value="1"/>
</dbReference>
<dbReference type="Gene3D" id="3.20.180.20">
    <property type="entry name" value="Dynein heavy chain, N-terminal domain 2"/>
    <property type="match status" value="1"/>
</dbReference>
<evidence type="ECO:0000313" key="26">
    <source>
        <dbReference type="Proteomes" id="UP000663887"/>
    </source>
</evidence>
<evidence type="ECO:0000256" key="1">
    <source>
        <dbReference type="ARBA" id="ARBA00004202"/>
    </source>
</evidence>
<keyword evidence="8" id="KW-0547">Nucleotide-binding</keyword>
<keyword evidence="5" id="KW-1003">Cell membrane</keyword>
<keyword evidence="7" id="KW-0493">Microtubule</keyword>
<dbReference type="FunFam" id="1.20.920.30:FF:000006">
    <property type="entry name" value="Cytoplasmic dynein 2 heavy chain 1"/>
    <property type="match status" value="1"/>
</dbReference>
<dbReference type="GO" id="GO:0005874">
    <property type="term" value="C:microtubule"/>
    <property type="evidence" value="ECO:0007669"/>
    <property type="project" value="UniProtKB-KW"/>
</dbReference>
<comment type="caution">
    <text evidence="24">The sequence shown here is derived from an EMBL/GenBank/DDBJ whole genome shotgun (WGS) entry which is preliminary data.</text>
</comment>
<evidence type="ECO:0000256" key="18">
    <source>
        <dbReference type="ARBA" id="ARBA00023902"/>
    </source>
</evidence>
<comment type="subunit">
    <text evidence="19">The cytoplasmic dynein complex 2 is probably composed by a heavy chain DYNC2H1 homodimer and a number of DYNC2LI1 light intermediate chains.</text>
</comment>
<evidence type="ECO:0000256" key="7">
    <source>
        <dbReference type="ARBA" id="ARBA00022701"/>
    </source>
</evidence>
<evidence type="ECO:0000256" key="14">
    <source>
        <dbReference type="ARBA" id="ARBA00023136"/>
    </source>
</evidence>
<keyword evidence="15" id="KW-0505">Motor protein</keyword>
<comment type="subcellular location">
    <subcellularLocation>
        <location evidence="1">Cell membrane</location>
        <topology evidence="1">Peripheral membrane protein</topology>
    </subcellularLocation>
    <subcellularLocation>
        <location evidence="2">Cytoplasm</location>
        <location evidence="2">Cytoskeleton</location>
        <location evidence="2">Cilium axoneme</location>
    </subcellularLocation>
</comment>
<dbReference type="InterPro" id="IPR049400">
    <property type="entry name" value="DYNC2H1_AAA_dom"/>
</dbReference>
<feature type="domain" description="AAA+ ATPase" evidence="23">
    <location>
        <begin position="2296"/>
        <end position="2444"/>
    </location>
</feature>
<dbReference type="FunFam" id="3.40.50.300:FF:001810">
    <property type="entry name" value="Cytoplasmic dynein 2 heavy chain 1"/>
    <property type="match status" value="1"/>
</dbReference>
<dbReference type="Pfam" id="PF08393">
    <property type="entry name" value="DHC_N2"/>
    <property type="match status" value="1"/>
</dbReference>
<dbReference type="FunFam" id="3.40.50.300:FF:000598">
    <property type="entry name" value="Dynein cytoplasmic 2 heavy chain 1"/>
    <property type="match status" value="1"/>
</dbReference>
<dbReference type="Gene3D" id="1.20.140.100">
    <property type="entry name" value="Dynein heavy chain, N-terminal domain 2"/>
    <property type="match status" value="1"/>
</dbReference>
<dbReference type="SMART" id="SM00382">
    <property type="entry name" value="AAA"/>
    <property type="match status" value="3"/>
</dbReference>
<dbReference type="InterPro" id="IPR035706">
    <property type="entry name" value="AAA_9"/>
</dbReference>
<dbReference type="EMBL" id="CAJOBF010000443">
    <property type="protein sequence ID" value="CAF3818546.1"/>
    <property type="molecule type" value="Genomic_DNA"/>
</dbReference>
<feature type="coiled-coil region" evidence="22">
    <location>
        <begin position="2906"/>
        <end position="2975"/>
    </location>
</feature>
<dbReference type="Pfam" id="PF12777">
    <property type="entry name" value="MT"/>
    <property type="match status" value="1"/>
</dbReference>